<evidence type="ECO:0000313" key="2">
    <source>
        <dbReference type="Proteomes" id="UP001190700"/>
    </source>
</evidence>
<dbReference type="EMBL" id="LGRX02012041">
    <property type="protein sequence ID" value="KAK3268061.1"/>
    <property type="molecule type" value="Genomic_DNA"/>
</dbReference>
<organism evidence="1 2">
    <name type="scientific">Cymbomonas tetramitiformis</name>
    <dbReference type="NCBI Taxonomy" id="36881"/>
    <lineage>
        <taxon>Eukaryota</taxon>
        <taxon>Viridiplantae</taxon>
        <taxon>Chlorophyta</taxon>
        <taxon>Pyramimonadophyceae</taxon>
        <taxon>Pyramimonadales</taxon>
        <taxon>Pyramimonadaceae</taxon>
        <taxon>Cymbomonas</taxon>
    </lineage>
</organism>
<sequence length="245" mass="27552">MTDDRDVYSVYNGFGDARRRLDTELKMFVDETTVQLLTPWPTKAWIEELHGDLSLFMQRVISNLDLKNDSSNTERDIILEQLRYEIVKSSPIIVWDIFSTAVHGGLDKQVHSTMHMEQAVKRWQAVIKEFSRSTPRASGFRTPELLAIDANKRIALQAIELVVKERRELQRVARELEFASKDVERQSKIVATASEAATKKASLAPLLIRSAAGASPNADSAATSSSSRNVRILLTPTNPLVQHPQ</sequence>
<gene>
    <name evidence="1" type="ORF">CYMTET_23412</name>
</gene>
<accession>A0AAE0FXY9</accession>
<dbReference type="Proteomes" id="UP001190700">
    <property type="component" value="Unassembled WGS sequence"/>
</dbReference>
<evidence type="ECO:0000313" key="1">
    <source>
        <dbReference type="EMBL" id="KAK3268061.1"/>
    </source>
</evidence>
<comment type="caution">
    <text evidence="1">The sequence shown here is derived from an EMBL/GenBank/DDBJ whole genome shotgun (WGS) entry which is preliminary data.</text>
</comment>
<proteinExistence type="predicted"/>
<reference evidence="1 2" key="1">
    <citation type="journal article" date="2015" name="Genome Biol. Evol.">
        <title>Comparative Genomics of a Bacterivorous Green Alga Reveals Evolutionary Causalities and Consequences of Phago-Mixotrophic Mode of Nutrition.</title>
        <authorList>
            <person name="Burns J.A."/>
            <person name="Paasch A."/>
            <person name="Narechania A."/>
            <person name="Kim E."/>
        </authorList>
    </citation>
    <scope>NUCLEOTIDE SEQUENCE [LARGE SCALE GENOMIC DNA]</scope>
    <source>
        <strain evidence="1 2">PLY_AMNH</strain>
    </source>
</reference>
<dbReference type="AlphaFoldDB" id="A0AAE0FXY9"/>
<keyword evidence="2" id="KW-1185">Reference proteome</keyword>
<protein>
    <submittedName>
        <fullName evidence="1">Uncharacterized protein</fullName>
    </submittedName>
</protein>
<name>A0AAE0FXY9_9CHLO</name>